<feature type="domain" description="Type I restriction modification DNA specificity" evidence="4">
    <location>
        <begin position="310"/>
        <end position="417"/>
    </location>
</feature>
<feature type="domain" description="Type I restriction modification DNA specificity" evidence="4">
    <location>
        <begin position="26"/>
        <end position="202"/>
    </location>
</feature>
<dbReference type="PANTHER" id="PTHR30408:SF12">
    <property type="entry name" value="TYPE I RESTRICTION ENZYME MJAVIII SPECIFICITY SUBUNIT"/>
    <property type="match status" value="1"/>
</dbReference>
<keyword evidence="3" id="KW-0238">DNA-binding</keyword>
<dbReference type="InterPro" id="IPR000055">
    <property type="entry name" value="Restrct_endonuc_typeI_TRD"/>
</dbReference>
<accession>A0A5C7A109</accession>
<keyword evidence="5" id="KW-0255">Endonuclease</keyword>
<keyword evidence="2" id="KW-0680">Restriction system</keyword>
<evidence type="ECO:0000313" key="5">
    <source>
        <dbReference type="EMBL" id="TXD96522.1"/>
    </source>
</evidence>
<dbReference type="GO" id="GO:0009307">
    <property type="term" value="P:DNA restriction-modification system"/>
    <property type="evidence" value="ECO:0007669"/>
    <property type="project" value="UniProtKB-KW"/>
</dbReference>
<dbReference type="GO" id="GO:0004519">
    <property type="term" value="F:endonuclease activity"/>
    <property type="evidence" value="ECO:0007669"/>
    <property type="project" value="UniProtKB-KW"/>
</dbReference>
<dbReference type="AlphaFoldDB" id="A0A5C7A109"/>
<keyword evidence="5" id="KW-0378">Hydrolase</keyword>
<comment type="similarity">
    <text evidence="1">Belongs to the type-I restriction system S methylase family.</text>
</comment>
<protein>
    <submittedName>
        <fullName evidence="5">Restriction endonuclease subunit S</fullName>
    </submittedName>
</protein>
<dbReference type="SUPFAM" id="SSF116734">
    <property type="entry name" value="DNA methylase specificity domain"/>
    <property type="match status" value="2"/>
</dbReference>
<dbReference type="Proteomes" id="UP000321903">
    <property type="component" value="Unassembled WGS sequence"/>
</dbReference>
<sequence>MTELVTKYQEYAEYKDSGVEWLGEIPNHWEITALKRYCNVKGGYAFASDAFTDVGKPIIRIGDIKEDGSISLESCKFISTELAKSSHAYLVEKGQLLMAMTGATIGKAGVYISDSPAYLNQRVGKFVIDNDELNYGFLWYTLKTNGYQEYIKLTAFGGAQPNISDTGMVDYISCFPSLIEQTQIANFLDHETTQIDTLIEKQQTLIKLLKEKRQAVISHAVTKGLNFDAPMKDSGVEWLGEVPEYWEVKKNKHLLEFVTSGSRGWAGYYSDEGKLFFRITNLTRDTIEPKLESIQNVLPPLGAEGERSKIQLDDLLISITADLGSVCVANNSISGGFVSQHVSLCRPNSSVKSARWLAYFILSDSAKEQFVGSGYGGTKIQLSLEDIRELNIAYPPKKEQEDIASYIEVKLKKFELLMSQAEQAIQLMQERRTALISAAVTGKIDVRGWVVPE</sequence>
<dbReference type="CDD" id="cd17278">
    <property type="entry name" value="RMtype1_S_LdeBORF1052P-TRD2-CR2"/>
    <property type="match status" value="1"/>
</dbReference>
<dbReference type="PANTHER" id="PTHR30408">
    <property type="entry name" value="TYPE-1 RESTRICTION ENZYME ECOKI SPECIFICITY PROTEIN"/>
    <property type="match status" value="1"/>
</dbReference>
<evidence type="ECO:0000256" key="3">
    <source>
        <dbReference type="ARBA" id="ARBA00023125"/>
    </source>
</evidence>
<dbReference type="InterPro" id="IPR044946">
    <property type="entry name" value="Restrct_endonuc_typeI_TRD_sf"/>
</dbReference>
<proteinExistence type="inferred from homology"/>
<dbReference type="GO" id="GO:0003677">
    <property type="term" value="F:DNA binding"/>
    <property type="evidence" value="ECO:0007669"/>
    <property type="project" value="UniProtKB-KW"/>
</dbReference>
<comment type="caution">
    <text evidence="5">The sequence shown here is derived from an EMBL/GenBank/DDBJ whole genome shotgun (WGS) entry which is preliminary data.</text>
</comment>
<organism evidence="5 6">
    <name type="scientific">Psychrobacter frigidicola</name>
    <dbReference type="NCBI Taxonomy" id="45611"/>
    <lineage>
        <taxon>Bacteria</taxon>
        <taxon>Pseudomonadati</taxon>
        <taxon>Pseudomonadota</taxon>
        <taxon>Gammaproteobacteria</taxon>
        <taxon>Moraxellales</taxon>
        <taxon>Moraxellaceae</taxon>
        <taxon>Psychrobacter</taxon>
    </lineage>
</organism>
<gene>
    <name evidence="5" type="ORF">ES754_10315</name>
</gene>
<dbReference type="OrthoDB" id="9798929at2"/>
<name>A0A5C7A109_9GAMM</name>
<dbReference type="EMBL" id="VORZ01000003">
    <property type="protein sequence ID" value="TXD96522.1"/>
    <property type="molecule type" value="Genomic_DNA"/>
</dbReference>
<dbReference type="Gene3D" id="1.10.287.1120">
    <property type="entry name" value="Bipartite methylase S protein"/>
    <property type="match status" value="1"/>
</dbReference>
<keyword evidence="5" id="KW-0540">Nuclease</keyword>
<dbReference type="InterPro" id="IPR052021">
    <property type="entry name" value="Type-I_RS_S_subunit"/>
</dbReference>
<dbReference type="Gene3D" id="3.90.220.20">
    <property type="entry name" value="DNA methylase specificity domains"/>
    <property type="match status" value="2"/>
</dbReference>
<dbReference type="Pfam" id="PF01420">
    <property type="entry name" value="Methylase_S"/>
    <property type="match status" value="2"/>
</dbReference>
<dbReference type="RefSeq" id="WP_147224103.1">
    <property type="nucleotide sequence ID" value="NZ_CAJGYY010000001.1"/>
</dbReference>
<evidence type="ECO:0000256" key="2">
    <source>
        <dbReference type="ARBA" id="ARBA00022747"/>
    </source>
</evidence>
<evidence type="ECO:0000259" key="4">
    <source>
        <dbReference type="Pfam" id="PF01420"/>
    </source>
</evidence>
<reference evidence="5 6" key="1">
    <citation type="submission" date="2019-08" db="EMBL/GenBank/DDBJ databases">
        <title>Genome sequence of Psychrobacter frigidicola ACAM304 (type strain).</title>
        <authorList>
            <person name="Bowman J.P."/>
        </authorList>
    </citation>
    <scope>NUCLEOTIDE SEQUENCE [LARGE SCALE GENOMIC DNA]</scope>
    <source>
        <strain evidence="5 6">ACAM 304</strain>
    </source>
</reference>
<keyword evidence="6" id="KW-1185">Reference proteome</keyword>
<evidence type="ECO:0000313" key="6">
    <source>
        <dbReference type="Proteomes" id="UP000321903"/>
    </source>
</evidence>
<evidence type="ECO:0000256" key="1">
    <source>
        <dbReference type="ARBA" id="ARBA00010923"/>
    </source>
</evidence>